<dbReference type="HOGENOM" id="CLU_067179_0_0_1"/>
<reference evidence="2 3" key="1">
    <citation type="submission" date="2014-04" db="EMBL/GenBank/DDBJ databases">
        <authorList>
            <consortium name="DOE Joint Genome Institute"/>
            <person name="Kuo A."/>
            <person name="Ruytinx J."/>
            <person name="Rineau F."/>
            <person name="Colpaert J."/>
            <person name="Kohler A."/>
            <person name="Nagy L.G."/>
            <person name="Floudas D."/>
            <person name="Copeland A."/>
            <person name="Barry K.W."/>
            <person name="Cichocki N."/>
            <person name="Veneault-Fourrey C."/>
            <person name="LaButti K."/>
            <person name="Lindquist E.A."/>
            <person name="Lipzen A."/>
            <person name="Lundell T."/>
            <person name="Morin E."/>
            <person name="Murat C."/>
            <person name="Sun H."/>
            <person name="Tunlid A."/>
            <person name="Henrissat B."/>
            <person name="Grigoriev I.V."/>
            <person name="Hibbett D.S."/>
            <person name="Martin F."/>
            <person name="Nordberg H.P."/>
            <person name="Cantor M.N."/>
            <person name="Hua S.X."/>
        </authorList>
    </citation>
    <scope>NUCLEOTIDE SEQUENCE [LARGE SCALE GENOMIC DNA]</scope>
    <source>
        <strain evidence="2 3">UH-Slu-Lm8-n1</strain>
    </source>
</reference>
<evidence type="ECO:0000259" key="1">
    <source>
        <dbReference type="Pfam" id="PF00646"/>
    </source>
</evidence>
<dbReference type="CDD" id="cd09917">
    <property type="entry name" value="F-box_SF"/>
    <property type="match status" value="1"/>
</dbReference>
<gene>
    <name evidence="2" type="ORF">CY34DRAFT_691246</name>
</gene>
<organism evidence="2 3">
    <name type="scientific">Suillus luteus UH-Slu-Lm8-n1</name>
    <dbReference type="NCBI Taxonomy" id="930992"/>
    <lineage>
        <taxon>Eukaryota</taxon>
        <taxon>Fungi</taxon>
        <taxon>Dikarya</taxon>
        <taxon>Basidiomycota</taxon>
        <taxon>Agaricomycotina</taxon>
        <taxon>Agaricomycetes</taxon>
        <taxon>Agaricomycetidae</taxon>
        <taxon>Boletales</taxon>
        <taxon>Suillineae</taxon>
        <taxon>Suillaceae</taxon>
        <taxon>Suillus</taxon>
    </lineage>
</organism>
<dbReference type="OrthoDB" id="2683443at2759"/>
<dbReference type="STRING" id="930992.A0A0C9Z812"/>
<dbReference type="EMBL" id="KN835893">
    <property type="protein sequence ID" value="KIK33665.1"/>
    <property type="molecule type" value="Genomic_DNA"/>
</dbReference>
<keyword evidence="3" id="KW-1185">Reference proteome</keyword>
<reference evidence="3" key="2">
    <citation type="submission" date="2015-01" db="EMBL/GenBank/DDBJ databases">
        <title>Evolutionary Origins and Diversification of the Mycorrhizal Mutualists.</title>
        <authorList>
            <consortium name="DOE Joint Genome Institute"/>
            <consortium name="Mycorrhizal Genomics Consortium"/>
            <person name="Kohler A."/>
            <person name="Kuo A."/>
            <person name="Nagy L.G."/>
            <person name="Floudas D."/>
            <person name="Copeland A."/>
            <person name="Barry K.W."/>
            <person name="Cichocki N."/>
            <person name="Veneault-Fourrey C."/>
            <person name="LaButti K."/>
            <person name="Lindquist E.A."/>
            <person name="Lipzen A."/>
            <person name="Lundell T."/>
            <person name="Morin E."/>
            <person name="Murat C."/>
            <person name="Riley R."/>
            <person name="Ohm R."/>
            <person name="Sun H."/>
            <person name="Tunlid A."/>
            <person name="Henrissat B."/>
            <person name="Grigoriev I.V."/>
            <person name="Hibbett D.S."/>
            <person name="Martin F."/>
        </authorList>
    </citation>
    <scope>NUCLEOTIDE SEQUENCE [LARGE SCALE GENOMIC DNA]</scope>
    <source>
        <strain evidence="3">UH-Slu-Lm8-n1</strain>
    </source>
</reference>
<accession>A0A0C9Z812</accession>
<dbReference type="SUPFAM" id="SSF81383">
    <property type="entry name" value="F-box domain"/>
    <property type="match status" value="1"/>
</dbReference>
<name>A0A0C9Z812_9AGAM</name>
<dbReference type="InParanoid" id="A0A0C9Z812"/>
<evidence type="ECO:0000313" key="2">
    <source>
        <dbReference type="EMBL" id="KIK33665.1"/>
    </source>
</evidence>
<feature type="domain" description="F-box" evidence="1">
    <location>
        <begin position="7"/>
        <end position="39"/>
    </location>
</feature>
<dbReference type="AlphaFoldDB" id="A0A0C9Z812"/>
<evidence type="ECO:0000313" key="3">
    <source>
        <dbReference type="Proteomes" id="UP000054485"/>
    </source>
</evidence>
<dbReference type="InterPro" id="IPR036047">
    <property type="entry name" value="F-box-like_dom_sf"/>
</dbReference>
<dbReference type="Pfam" id="PF00646">
    <property type="entry name" value="F-box"/>
    <property type="match status" value="1"/>
</dbReference>
<dbReference type="InterPro" id="IPR001810">
    <property type="entry name" value="F-box_dom"/>
</dbReference>
<protein>
    <recommendedName>
        <fullName evidence="1">F-box domain-containing protein</fullName>
    </recommendedName>
</protein>
<dbReference type="Proteomes" id="UP000054485">
    <property type="component" value="Unassembled WGS sequence"/>
</dbReference>
<proteinExistence type="predicted"/>
<dbReference type="Gene3D" id="1.20.1280.50">
    <property type="match status" value="1"/>
</dbReference>
<sequence>MKPETGFLSLAEELRSYILSFLSCRDILRCASVCKALQQTYMSSSELQYIVEMSGQRLLHVSNADNGIPVSACLQLLRDKAHAWFKVDIHSFETVLIKWARRVEKEVVAGGHACLWDCATNTARIFPILSKPSQRQFQRNWPPGTLCSVPHSALLDLVMDPAQNLIAVAYIVDNIGVYIKIGALDSDEVHPQAAGETLFLLDDPRSFHRRPCVKLKCFGRHIALWCRFGSVDWGLMDDDWLLQVWDWKHSTTSSVRFAKQ</sequence>